<dbReference type="RefSeq" id="WP_166034345.1">
    <property type="nucleotide sequence ID" value="NZ_CP049887.1"/>
</dbReference>
<evidence type="ECO:0000313" key="2">
    <source>
        <dbReference type="Proteomes" id="UP000501747"/>
    </source>
</evidence>
<evidence type="ECO:0008006" key="3">
    <source>
        <dbReference type="Google" id="ProtNLM"/>
    </source>
</evidence>
<accession>A0A6G8AT78</accession>
<dbReference type="EMBL" id="CP049887">
    <property type="protein sequence ID" value="QIL48197.1"/>
    <property type="molecule type" value="Genomic_DNA"/>
</dbReference>
<reference evidence="1 2" key="1">
    <citation type="submission" date="2020-03" db="EMBL/GenBank/DDBJ databases">
        <title>Vagococcus sp. nov., isolated from beetles.</title>
        <authorList>
            <person name="Hyun D.-W."/>
            <person name="Bae J.-W."/>
        </authorList>
    </citation>
    <scope>NUCLEOTIDE SEQUENCE [LARGE SCALE GENOMIC DNA]</scope>
    <source>
        <strain evidence="1 2">HDW17B</strain>
    </source>
</reference>
<evidence type="ECO:0000313" key="1">
    <source>
        <dbReference type="EMBL" id="QIL48197.1"/>
    </source>
</evidence>
<gene>
    <name evidence="1" type="ORF">G7082_06685</name>
</gene>
<protein>
    <recommendedName>
        <fullName evidence="3">PIN domain-containing protein</fullName>
    </recommendedName>
</protein>
<organism evidence="1 2">
    <name type="scientific">Vagococcus hydrophili</name>
    <dbReference type="NCBI Taxonomy" id="2714947"/>
    <lineage>
        <taxon>Bacteria</taxon>
        <taxon>Bacillati</taxon>
        <taxon>Bacillota</taxon>
        <taxon>Bacilli</taxon>
        <taxon>Lactobacillales</taxon>
        <taxon>Enterococcaceae</taxon>
        <taxon>Vagococcus</taxon>
    </lineage>
</organism>
<dbReference type="KEGG" id="vhy:G7082_06685"/>
<proteinExistence type="predicted"/>
<name>A0A6G8AT78_9ENTE</name>
<dbReference type="AlphaFoldDB" id="A0A6G8AT78"/>
<dbReference type="Proteomes" id="UP000501747">
    <property type="component" value="Chromosome"/>
</dbReference>
<sequence length="115" mass="14087">MGNKLATFIDTNILLYIFTYQKQDVFQWIDELYDTIYVHKDILEELNSQKSKEIIEEKIKSNSKWVLFDPEDENRLTDDEYTIYLEIYNEIRRQFTEYKELRLHKNTTDYEITAI</sequence>
<keyword evidence="2" id="KW-1185">Reference proteome</keyword>